<dbReference type="Pfam" id="PF02469">
    <property type="entry name" value="Fasciclin"/>
    <property type="match status" value="1"/>
</dbReference>
<dbReference type="SUPFAM" id="SSF82153">
    <property type="entry name" value="FAS1 domain"/>
    <property type="match status" value="1"/>
</dbReference>
<reference evidence="2 3" key="1">
    <citation type="submission" date="2020-04" db="EMBL/GenBank/DDBJ databases">
        <title>Usitatibacter rugosus gen. nov., sp. nov. and Usitatibacter palustris sp. nov., novel members of Usitatibacteraceae fam. nov. within the order Nitrosomonadales isolated from soil.</title>
        <authorList>
            <person name="Huber K.J."/>
            <person name="Neumann-Schaal M."/>
            <person name="Geppert A."/>
            <person name="Luckner M."/>
            <person name="Wanner G."/>
            <person name="Overmann J."/>
        </authorList>
    </citation>
    <scope>NUCLEOTIDE SEQUENCE [LARGE SCALE GENOMIC DNA]</scope>
    <source>
        <strain evidence="2 3">Swamp67</strain>
    </source>
</reference>
<dbReference type="SMART" id="SM00554">
    <property type="entry name" value="FAS1"/>
    <property type="match status" value="1"/>
</dbReference>
<proteinExistence type="predicted"/>
<dbReference type="InParanoid" id="A0A6M4H2P9"/>
<dbReference type="InterPro" id="IPR036378">
    <property type="entry name" value="FAS1_dom_sf"/>
</dbReference>
<dbReference type="EMBL" id="CP053073">
    <property type="protein sequence ID" value="QJR13796.1"/>
    <property type="molecule type" value="Genomic_DNA"/>
</dbReference>
<dbReference type="RefSeq" id="WP_171160536.1">
    <property type="nucleotide sequence ID" value="NZ_CP053073.1"/>
</dbReference>
<dbReference type="AlphaFoldDB" id="A0A6M4H2P9"/>
<evidence type="ECO:0000313" key="3">
    <source>
        <dbReference type="Proteomes" id="UP000503096"/>
    </source>
</evidence>
<dbReference type="GO" id="GO:0005615">
    <property type="term" value="C:extracellular space"/>
    <property type="evidence" value="ECO:0007669"/>
    <property type="project" value="TreeGrafter"/>
</dbReference>
<dbReference type="Proteomes" id="UP000503096">
    <property type="component" value="Chromosome"/>
</dbReference>
<keyword evidence="3" id="KW-1185">Reference proteome</keyword>
<dbReference type="PROSITE" id="PS50213">
    <property type="entry name" value="FAS1"/>
    <property type="match status" value="1"/>
</dbReference>
<dbReference type="PANTHER" id="PTHR10900">
    <property type="entry name" value="PERIOSTIN-RELATED"/>
    <property type="match status" value="1"/>
</dbReference>
<gene>
    <name evidence="2" type="ORF">DSM104440_00586</name>
</gene>
<dbReference type="KEGG" id="upl:DSM104440_00586"/>
<dbReference type="Gene3D" id="2.30.180.10">
    <property type="entry name" value="FAS1 domain"/>
    <property type="match status" value="1"/>
</dbReference>
<dbReference type="InterPro" id="IPR050904">
    <property type="entry name" value="Adhesion/Biosynth-related"/>
</dbReference>
<evidence type="ECO:0000313" key="2">
    <source>
        <dbReference type="EMBL" id="QJR13796.1"/>
    </source>
</evidence>
<name>A0A6M4H2P9_9PROT</name>
<accession>A0A6M4H2P9</accession>
<organism evidence="2 3">
    <name type="scientific">Usitatibacter palustris</name>
    <dbReference type="NCBI Taxonomy" id="2732487"/>
    <lineage>
        <taxon>Bacteria</taxon>
        <taxon>Pseudomonadati</taxon>
        <taxon>Pseudomonadota</taxon>
        <taxon>Betaproteobacteria</taxon>
        <taxon>Nitrosomonadales</taxon>
        <taxon>Usitatibacteraceae</taxon>
        <taxon>Usitatibacter</taxon>
    </lineage>
</organism>
<dbReference type="PANTHER" id="PTHR10900:SF77">
    <property type="entry name" value="FI19380P1"/>
    <property type="match status" value="1"/>
</dbReference>
<feature type="domain" description="FAS1" evidence="1">
    <location>
        <begin position="5"/>
        <end position="135"/>
    </location>
</feature>
<dbReference type="FunFam" id="2.30.180.10:FF:000032">
    <property type="entry name" value="Fasciclin domain-containing protein, putative"/>
    <property type="match status" value="1"/>
</dbReference>
<evidence type="ECO:0000259" key="1">
    <source>
        <dbReference type="PROSITE" id="PS50213"/>
    </source>
</evidence>
<sequence length="139" mass="14613">MNAADNDVVANTAAVGKFSKFYNAMRAAGLVATYKGPGPFTIFAPTDEAFDKLFPDGALHALLKDRPRLTSIINNHVVNGTLLAKDIQTSDATSVQGDTLALAANDDGFTVNGAKASFQEIESTNGVVHAIDTIMMPKA</sequence>
<protein>
    <recommendedName>
        <fullName evidence="1">FAS1 domain-containing protein</fullName>
    </recommendedName>
</protein>
<dbReference type="InterPro" id="IPR000782">
    <property type="entry name" value="FAS1_domain"/>
</dbReference>